<protein>
    <submittedName>
        <fullName evidence="1">Gamma carbonic anhydrase family protein</fullName>
    </submittedName>
</protein>
<sequence>MTVLRPYKGKTPEIGQRVMLDESCVIIGHVTLGDDVSIWPSVVIRGDVNYITVGNRTNIQDGSVLHVTRKTSDNPAGLPLYLGNDVTIGHKAVLHGCTVGNRVLIGMGAIILDGAVIEDEVIIGAGGLVPPHKHLESGYLYLGNPVRQARLLTAEERVSLQQSADNYLHLKNEYLAEQAQ</sequence>
<dbReference type="RefSeq" id="WP_207542697.1">
    <property type="nucleotide sequence ID" value="NZ_JAFNAA010000025.1"/>
</dbReference>
<accession>A0A8I2B375</accession>
<dbReference type="InterPro" id="IPR047324">
    <property type="entry name" value="LbH_gamma_CA-like"/>
</dbReference>
<dbReference type="PANTHER" id="PTHR13061:SF56">
    <property type="entry name" value="PROTEIN YRDA"/>
    <property type="match status" value="1"/>
</dbReference>
<dbReference type="Pfam" id="PF00132">
    <property type="entry name" value="Hexapep"/>
    <property type="match status" value="2"/>
</dbReference>
<reference evidence="1" key="1">
    <citation type="submission" date="2021-03" db="EMBL/GenBank/DDBJ databases">
        <title>Plesiomonas shigelloides zfcc0051, isolated from zebrafish feces.</title>
        <authorList>
            <person name="Vanderhoek Z."/>
            <person name="Gaulke C."/>
        </authorList>
    </citation>
    <scope>NUCLEOTIDE SEQUENCE</scope>
    <source>
        <strain evidence="1">Zfcc0051</strain>
    </source>
</reference>
<dbReference type="EMBL" id="JAFNAA010000025">
    <property type="protein sequence ID" value="MBO1109689.1"/>
    <property type="molecule type" value="Genomic_DNA"/>
</dbReference>
<dbReference type="AlphaFoldDB" id="A0A8I2B375"/>
<dbReference type="SUPFAM" id="SSF51161">
    <property type="entry name" value="Trimeric LpxA-like enzymes"/>
    <property type="match status" value="1"/>
</dbReference>
<dbReference type="InterPro" id="IPR050484">
    <property type="entry name" value="Transf_Hexapept/Carb_Anhydrase"/>
</dbReference>
<evidence type="ECO:0000313" key="1">
    <source>
        <dbReference type="EMBL" id="MBO1109689.1"/>
    </source>
</evidence>
<dbReference type="InterPro" id="IPR001451">
    <property type="entry name" value="Hexapep"/>
</dbReference>
<gene>
    <name evidence="1" type="ORF">J2R62_16030</name>
</gene>
<dbReference type="InterPro" id="IPR011004">
    <property type="entry name" value="Trimer_LpxA-like_sf"/>
</dbReference>
<organism evidence="1 2">
    <name type="scientific">Plesiomonas shigelloides</name>
    <name type="common">Aeromonas shigelloides</name>
    <dbReference type="NCBI Taxonomy" id="703"/>
    <lineage>
        <taxon>Bacteria</taxon>
        <taxon>Pseudomonadati</taxon>
        <taxon>Pseudomonadota</taxon>
        <taxon>Gammaproteobacteria</taxon>
        <taxon>Enterobacterales</taxon>
        <taxon>Enterobacteriaceae</taxon>
        <taxon>Plesiomonas</taxon>
    </lineage>
</organism>
<dbReference type="Gene3D" id="2.160.10.10">
    <property type="entry name" value="Hexapeptide repeat proteins"/>
    <property type="match status" value="1"/>
</dbReference>
<evidence type="ECO:0000313" key="2">
    <source>
        <dbReference type="Proteomes" id="UP000664658"/>
    </source>
</evidence>
<dbReference type="Proteomes" id="UP000664658">
    <property type="component" value="Unassembled WGS sequence"/>
</dbReference>
<comment type="caution">
    <text evidence="1">The sequence shown here is derived from an EMBL/GenBank/DDBJ whole genome shotgun (WGS) entry which is preliminary data.</text>
</comment>
<dbReference type="CDD" id="cd04645">
    <property type="entry name" value="LbH_gamma_CA_like"/>
    <property type="match status" value="1"/>
</dbReference>
<proteinExistence type="predicted"/>
<dbReference type="PANTHER" id="PTHR13061">
    <property type="entry name" value="DYNACTIN SUBUNIT P25"/>
    <property type="match status" value="1"/>
</dbReference>
<name>A0A8I2B375_PLESH</name>